<feature type="compositionally biased region" description="Basic and acidic residues" evidence="1">
    <location>
        <begin position="550"/>
        <end position="570"/>
    </location>
</feature>
<feature type="region of interest" description="Disordered" evidence="1">
    <location>
        <begin position="516"/>
        <end position="570"/>
    </location>
</feature>
<organism evidence="2 3">
    <name type="scientific">Gymnopilus dilepis</name>
    <dbReference type="NCBI Taxonomy" id="231916"/>
    <lineage>
        <taxon>Eukaryota</taxon>
        <taxon>Fungi</taxon>
        <taxon>Dikarya</taxon>
        <taxon>Basidiomycota</taxon>
        <taxon>Agaricomycotina</taxon>
        <taxon>Agaricomycetes</taxon>
        <taxon>Agaricomycetidae</taxon>
        <taxon>Agaricales</taxon>
        <taxon>Agaricineae</taxon>
        <taxon>Hymenogastraceae</taxon>
        <taxon>Gymnopilus</taxon>
    </lineage>
</organism>
<dbReference type="AlphaFoldDB" id="A0A409XYY5"/>
<reference evidence="2 3" key="1">
    <citation type="journal article" date="2018" name="Evol. Lett.">
        <title>Horizontal gene cluster transfer increased hallucinogenic mushroom diversity.</title>
        <authorList>
            <person name="Reynolds H.T."/>
            <person name="Vijayakumar V."/>
            <person name="Gluck-Thaler E."/>
            <person name="Korotkin H.B."/>
            <person name="Matheny P.B."/>
            <person name="Slot J.C."/>
        </authorList>
    </citation>
    <scope>NUCLEOTIDE SEQUENCE [LARGE SCALE GENOMIC DNA]</scope>
    <source>
        <strain evidence="2 3">SRW20</strain>
    </source>
</reference>
<accession>A0A409XYY5</accession>
<gene>
    <name evidence="2" type="ORF">CVT26_016111</name>
</gene>
<dbReference type="InParanoid" id="A0A409XYY5"/>
<keyword evidence="3" id="KW-1185">Reference proteome</keyword>
<comment type="caution">
    <text evidence="2">The sequence shown here is derived from an EMBL/GenBank/DDBJ whole genome shotgun (WGS) entry which is preliminary data.</text>
</comment>
<dbReference type="EMBL" id="NHYE01001404">
    <property type="protein sequence ID" value="PPQ95945.1"/>
    <property type="molecule type" value="Genomic_DNA"/>
</dbReference>
<sequence>MTKRLRNSKPDASPGPEEEMAKLLKEQRKHEGKHARLTAELLQTEWAISNIRAKRGAIHNRKISVLNLPNEVTCIIFDYAFVHSVLSPNGSSSSKKIPLFEVVASHVCHHWRFVALSYPQLWSHFRYNSKRGPSLVSLAQFNAYMERSRNVGLELWFNFRAALGDLDDYIRLTRRALRHYKRWKRFTLLSDLESPVIEVHLCMRRGSMSAPMLEHFALCAEKGNGTEGFSGTITSMNGIIFKGGTPNLKSVSLDLTGAFFCLPSIRNVTTLHLETRDESRKFNLPIPLLWDVLTLPPLVDLSIIGDLVPPLAVDYDRLEPIMLPSLKHLRVAMSTLLVYLLPFIRAPLLETLTLKDVDFPPSFATRPHGGVVPISNLYMFPALQSLCFINVSALLVRTTRQFATMTANATEITFSEGTYEENFFTTFADRSLPKEILTPWPKLKVLTFNVETNNLNGLMRLVKNRPKKSVTLRLFDDINEELQICDLTSTTTYAQLARVYKIETIDSNRNWLRQVNWPPSTEESGLDRGLFSEEPDPFSIDEYYDSSSDSDSKPDTHTDTDTDTDWSLHS</sequence>
<dbReference type="Proteomes" id="UP000284706">
    <property type="component" value="Unassembled WGS sequence"/>
</dbReference>
<dbReference type="STRING" id="231916.A0A409XYY5"/>
<dbReference type="OrthoDB" id="3023006at2759"/>
<evidence type="ECO:0000256" key="1">
    <source>
        <dbReference type="SAM" id="MobiDB-lite"/>
    </source>
</evidence>
<name>A0A409XYY5_9AGAR</name>
<protein>
    <submittedName>
        <fullName evidence="2">Uncharacterized protein</fullName>
    </submittedName>
</protein>
<evidence type="ECO:0000313" key="2">
    <source>
        <dbReference type="EMBL" id="PPQ95945.1"/>
    </source>
</evidence>
<evidence type="ECO:0000313" key="3">
    <source>
        <dbReference type="Proteomes" id="UP000284706"/>
    </source>
</evidence>
<proteinExistence type="predicted"/>